<dbReference type="RefSeq" id="WP_342809761.1">
    <property type="nucleotide sequence ID" value="NZ_JAOPJZ010000017.1"/>
</dbReference>
<gene>
    <name evidence="2" type="ORF">OB919_15880</name>
</gene>
<reference evidence="2 3" key="1">
    <citation type="submission" date="2022-09" db="EMBL/GenBank/DDBJ databases">
        <title>Enrichment on poylsaccharides allowed isolation of novel metabolic and taxonomic groups of Haloarchaea.</title>
        <authorList>
            <person name="Sorokin D.Y."/>
            <person name="Elcheninov A.G."/>
            <person name="Khizhniak T.V."/>
            <person name="Kolganova T.V."/>
            <person name="Kublanov I.V."/>
        </authorList>
    </citation>
    <scope>NUCLEOTIDE SEQUENCE [LARGE SCALE GENOMIC DNA]</scope>
    <source>
        <strain evidence="2 3">AArc-curdl1</strain>
    </source>
</reference>
<dbReference type="InterPro" id="IPR036388">
    <property type="entry name" value="WH-like_DNA-bd_sf"/>
</dbReference>
<dbReference type="SUPFAM" id="SSF46785">
    <property type="entry name" value="Winged helix' DNA-binding domain"/>
    <property type="match status" value="1"/>
</dbReference>
<protein>
    <submittedName>
        <fullName evidence="2">Uncharacterized protein</fullName>
    </submittedName>
</protein>
<accession>A0AAP3E8N8</accession>
<feature type="coiled-coil region" evidence="1">
    <location>
        <begin position="106"/>
        <end position="133"/>
    </location>
</feature>
<organism evidence="2 3">
    <name type="scientific">Natronosalvus hydrolyticus</name>
    <dbReference type="NCBI Taxonomy" id="2979988"/>
    <lineage>
        <taxon>Archaea</taxon>
        <taxon>Methanobacteriati</taxon>
        <taxon>Methanobacteriota</taxon>
        <taxon>Stenosarchaea group</taxon>
        <taxon>Halobacteria</taxon>
        <taxon>Halobacteriales</taxon>
        <taxon>Natrialbaceae</taxon>
        <taxon>Natronosalvus</taxon>
    </lineage>
</organism>
<dbReference type="Gene3D" id="1.10.10.10">
    <property type="entry name" value="Winged helix-like DNA-binding domain superfamily/Winged helix DNA-binding domain"/>
    <property type="match status" value="1"/>
</dbReference>
<dbReference type="AlphaFoldDB" id="A0AAP3E8N8"/>
<comment type="caution">
    <text evidence="2">The sequence shown here is derived from an EMBL/GenBank/DDBJ whole genome shotgun (WGS) entry which is preliminary data.</text>
</comment>
<keyword evidence="1" id="KW-0175">Coiled coil</keyword>
<evidence type="ECO:0000313" key="3">
    <source>
        <dbReference type="Proteomes" id="UP001321047"/>
    </source>
</evidence>
<sequence length="139" mass="16058">MIEDLRNQVREKDAAVLLCIERGEDDVQKITSTTSLSNGEVNYSFRKLENLGLIEVEKQDGMVERVVDGTKQVFEAPKKAELTGPGEKYVELLNDGTLESFEDMNRDELVRNVQRLDREVEELWEALEAFRKQVQRKLN</sequence>
<name>A0AAP3E8N8_9EURY</name>
<dbReference type="InterPro" id="IPR036390">
    <property type="entry name" value="WH_DNA-bd_sf"/>
</dbReference>
<evidence type="ECO:0000256" key="1">
    <source>
        <dbReference type="SAM" id="Coils"/>
    </source>
</evidence>
<keyword evidence="3" id="KW-1185">Reference proteome</keyword>
<proteinExistence type="predicted"/>
<evidence type="ECO:0000313" key="2">
    <source>
        <dbReference type="EMBL" id="MCU4753444.1"/>
    </source>
</evidence>
<dbReference type="Proteomes" id="UP001321047">
    <property type="component" value="Unassembled WGS sequence"/>
</dbReference>
<dbReference type="EMBL" id="JAOPJZ010000017">
    <property type="protein sequence ID" value="MCU4753444.1"/>
    <property type="molecule type" value="Genomic_DNA"/>
</dbReference>